<dbReference type="PANTHER" id="PTHR43848">
    <property type="entry name" value="PUTRESCINE TRANSPORT SYSTEM PERMEASE PROTEIN POTI"/>
    <property type="match status" value="1"/>
</dbReference>
<dbReference type="PROSITE" id="PS50928">
    <property type="entry name" value="ABC_TM1"/>
    <property type="match status" value="1"/>
</dbReference>
<keyword evidence="11" id="KW-1185">Reference proteome</keyword>
<name>A0A7W7R9L2_KITKI</name>
<evidence type="ECO:0000259" key="9">
    <source>
        <dbReference type="PROSITE" id="PS50928"/>
    </source>
</evidence>
<dbReference type="GO" id="GO:0005886">
    <property type="term" value="C:plasma membrane"/>
    <property type="evidence" value="ECO:0007669"/>
    <property type="project" value="UniProtKB-SubCell"/>
</dbReference>
<keyword evidence="6 8" id="KW-1133">Transmembrane helix</keyword>
<sequence>MHLSRGARAALRLATAAGLAVLYLPLLVVLVNSFNASRSFAWPPTGLTLRWWSAAWQEAGVRDALWTSVRAGLGATAVALVLGTMAAFAATRHRFFGRQTVSFLLILPIALPGIVTGIALNAAFRTVLTPLGIGFGLFTVVVGHATFCIVVVFNNVSARLRRLPTSSEDASADLGAHTFQTFWYVTLPAVRGALFAGALLAFALSFDEIVVTTFTAGPGTQTLPLWIFANLARPNQGPVVDVVASALILLSALPVYLAHRMSEERDPAPRTRQARLP</sequence>
<dbReference type="AlphaFoldDB" id="A0A7W7R9L2"/>
<evidence type="ECO:0000256" key="1">
    <source>
        <dbReference type="ARBA" id="ARBA00004651"/>
    </source>
</evidence>
<keyword evidence="5 8" id="KW-0812">Transmembrane</keyword>
<comment type="similarity">
    <text evidence="2">Belongs to the binding-protein-dependent transport system permease family. CysTW subfamily.</text>
</comment>
<evidence type="ECO:0000256" key="3">
    <source>
        <dbReference type="ARBA" id="ARBA00022448"/>
    </source>
</evidence>
<feature type="transmembrane region" description="Helical" evidence="8">
    <location>
        <begin position="101"/>
        <end position="124"/>
    </location>
</feature>
<reference evidence="10 11" key="1">
    <citation type="submission" date="2020-08" db="EMBL/GenBank/DDBJ databases">
        <title>Sequencing the genomes of 1000 actinobacteria strains.</title>
        <authorList>
            <person name="Klenk H.-P."/>
        </authorList>
    </citation>
    <scope>NUCLEOTIDE SEQUENCE [LARGE SCALE GENOMIC DNA]</scope>
    <source>
        <strain evidence="10 11">DSM 41654</strain>
    </source>
</reference>
<evidence type="ECO:0000256" key="6">
    <source>
        <dbReference type="ARBA" id="ARBA00022989"/>
    </source>
</evidence>
<dbReference type="EMBL" id="JACHJV010000002">
    <property type="protein sequence ID" value="MBB4927894.1"/>
    <property type="molecule type" value="Genomic_DNA"/>
</dbReference>
<protein>
    <submittedName>
        <fullName evidence="10">Putative spermidine/putrescine transport system permease protein</fullName>
    </submittedName>
</protein>
<proteinExistence type="inferred from homology"/>
<gene>
    <name evidence="10" type="ORF">FHR34_006989</name>
</gene>
<dbReference type="Proteomes" id="UP000540506">
    <property type="component" value="Unassembled WGS sequence"/>
</dbReference>
<feature type="transmembrane region" description="Helical" evidence="8">
    <location>
        <begin position="65"/>
        <end position="89"/>
    </location>
</feature>
<dbReference type="SUPFAM" id="SSF161098">
    <property type="entry name" value="MetI-like"/>
    <property type="match status" value="1"/>
</dbReference>
<feature type="transmembrane region" description="Helical" evidence="8">
    <location>
        <begin position="130"/>
        <end position="153"/>
    </location>
</feature>
<dbReference type="RefSeq" id="WP_184944684.1">
    <property type="nucleotide sequence ID" value="NZ_JACHJV010000002.1"/>
</dbReference>
<dbReference type="Gene3D" id="1.10.3720.10">
    <property type="entry name" value="MetI-like"/>
    <property type="match status" value="1"/>
</dbReference>
<feature type="transmembrane region" description="Helical" evidence="8">
    <location>
        <begin position="193"/>
        <end position="217"/>
    </location>
</feature>
<evidence type="ECO:0000256" key="2">
    <source>
        <dbReference type="ARBA" id="ARBA00007069"/>
    </source>
</evidence>
<evidence type="ECO:0000313" key="10">
    <source>
        <dbReference type="EMBL" id="MBB4927894.1"/>
    </source>
</evidence>
<dbReference type="InterPro" id="IPR000515">
    <property type="entry name" value="MetI-like"/>
</dbReference>
<comment type="subcellular location">
    <subcellularLocation>
        <location evidence="1 8">Cell membrane</location>
        <topology evidence="1 8">Multi-pass membrane protein</topology>
    </subcellularLocation>
</comment>
<feature type="transmembrane region" description="Helical" evidence="8">
    <location>
        <begin position="237"/>
        <end position="257"/>
    </location>
</feature>
<comment type="caution">
    <text evidence="10">The sequence shown here is derived from an EMBL/GenBank/DDBJ whole genome shotgun (WGS) entry which is preliminary data.</text>
</comment>
<evidence type="ECO:0000256" key="8">
    <source>
        <dbReference type="RuleBase" id="RU363032"/>
    </source>
</evidence>
<dbReference type="PANTHER" id="PTHR43848:SF2">
    <property type="entry name" value="PUTRESCINE TRANSPORT SYSTEM PERMEASE PROTEIN POTI"/>
    <property type="match status" value="1"/>
</dbReference>
<evidence type="ECO:0000313" key="11">
    <source>
        <dbReference type="Proteomes" id="UP000540506"/>
    </source>
</evidence>
<dbReference type="InterPro" id="IPR051789">
    <property type="entry name" value="Bact_Polyamine_Transport"/>
</dbReference>
<dbReference type="GO" id="GO:0055085">
    <property type="term" value="P:transmembrane transport"/>
    <property type="evidence" value="ECO:0007669"/>
    <property type="project" value="InterPro"/>
</dbReference>
<organism evidence="10 11">
    <name type="scientific">Kitasatospora kifunensis</name>
    <name type="common">Streptomyces kifunensis</name>
    <dbReference type="NCBI Taxonomy" id="58351"/>
    <lineage>
        <taxon>Bacteria</taxon>
        <taxon>Bacillati</taxon>
        <taxon>Actinomycetota</taxon>
        <taxon>Actinomycetes</taxon>
        <taxon>Kitasatosporales</taxon>
        <taxon>Streptomycetaceae</taxon>
        <taxon>Kitasatospora</taxon>
    </lineage>
</organism>
<evidence type="ECO:0000256" key="5">
    <source>
        <dbReference type="ARBA" id="ARBA00022692"/>
    </source>
</evidence>
<accession>A0A7W7R9L2</accession>
<evidence type="ECO:0000256" key="7">
    <source>
        <dbReference type="ARBA" id="ARBA00023136"/>
    </source>
</evidence>
<keyword evidence="7 8" id="KW-0472">Membrane</keyword>
<keyword evidence="4" id="KW-1003">Cell membrane</keyword>
<evidence type="ECO:0000256" key="4">
    <source>
        <dbReference type="ARBA" id="ARBA00022475"/>
    </source>
</evidence>
<feature type="domain" description="ABC transmembrane type-1" evidence="9">
    <location>
        <begin position="65"/>
        <end position="258"/>
    </location>
</feature>
<dbReference type="CDD" id="cd06261">
    <property type="entry name" value="TM_PBP2"/>
    <property type="match status" value="1"/>
</dbReference>
<dbReference type="Pfam" id="PF00528">
    <property type="entry name" value="BPD_transp_1"/>
    <property type="match status" value="1"/>
</dbReference>
<dbReference type="InterPro" id="IPR035906">
    <property type="entry name" value="MetI-like_sf"/>
</dbReference>
<keyword evidence="3 8" id="KW-0813">Transport</keyword>